<organism evidence="2 3">
    <name type="scientific">Archangium gephyra</name>
    <dbReference type="NCBI Taxonomy" id="48"/>
    <lineage>
        <taxon>Bacteria</taxon>
        <taxon>Pseudomonadati</taxon>
        <taxon>Myxococcota</taxon>
        <taxon>Myxococcia</taxon>
        <taxon>Myxococcales</taxon>
        <taxon>Cystobacterineae</taxon>
        <taxon>Archangiaceae</taxon>
        <taxon>Archangium</taxon>
    </lineage>
</organism>
<feature type="transmembrane region" description="Helical" evidence="1">
    <location>
        <begin position="263"/>
        <end position="281"/>
    </location>
</feature>
<protein>
    <submittedName>
        <fullName evidence="2">Uncharacterized protein</fullName>
    </submittedName>
</protein>
<evidence type="ECO:0000256" key="1">
    <source>
        <dbReference type="SAM" id="Phobius"/>
    </source>
</evidence>
<feature type="transmembrane region" description="Helical" evidence="1">
    <location>
        <begin position="75"/>
        <end position="94"/>
    </location>
</feature>
<feature type="transmembrane region" description="Helical" evidence="1">
    <location>
        <begin position="173"/>
        <end position="193"/>
    </location>
</feature>
<evidence type="ECO:0000313" key="3">
    <source>
        <dbReference type="Proteomes" id="UP000249061"/>
    </source>
</evidence>
<feature type="transmembrane region" description="Helical" evidence="1">
    <location>
        <begin position="228"/>
        <end position="243"/>
    </location>
</feature>
<dbReference type="Proteomes" id="UP000249061">
    <property type="component" value="Unassembled WGS sequence"/>
</dbReference>
<proteinExistence type="predicted"/>
<keyword evidence="1" id="KW-0472">Membrane</keyword>
<comment type="caution">
    <text evidence="2">The sequence shown here is derived from an EMBL/GenBank/DDBJ whole genome shotgun (WGS) entry which is preliminary data.</text>
</comment>
<dbReference type="EMBL" id="QFQP01000038">
    <property type="protein sequence ID" value="PZR06370.1"/>
    <property type="molecule type" value="Genomic_DNA"/>
</dbReference>
<feature type="transmembrane region" description="Helical" evidence="1">
    <location>
        <begin position="42"/>
        <end position="63"/>
    </location>
</feature>
<dbReference type="AlphaFoldDB" id="A0A2W5SU33"/>
<feature type="transmembrane region" description="Helical" evidence="1">
    <location>
        <begin position="205"/>
        <end position="222"/>
    </location>
</feature>
<evidence type="ECO:0000313" key="2">
    <source>
        <dbReference type="EMBL" id="PZR06370.1"/>
    </source>
</evidence>
<feature type="transmembrane region" description="Helical" evidence="1">
    <location>
        <begin position="296"/>
        <end position="317"/>
    </location>
</feature>
<keyword evidence="1" id="KW-1133">Transmembrane helix</keyword>
<keyword evidence="1" id="KW-0812">Transmembrane</keyword>
<feature type="transmembrane region" description="Helical" evidence="1">
    <location>
        <begin position="134"/>
        <end position="153"/>
    </location>
</feature>
<feature type="transmembrane region" description="Helical" evidence="1">
    <location>
        <begin position="100"/>
        <end position="122"/>
    </location>
</feature>
<reference evidence="2 3" key="1">
    <citation type="submission" date="2017-08" db="EMBL/GenBank/DDBJ databases">
        <title>Infants hospitalized years apart are colonized by the same room-sourced microbial strains.</title>
        <authorList>
            <person name="Brooks B."/>
            <person name="Olm M.R."/>
            <person name="Firek B.A."/>
            <person name="Baker R."/>
            <person name="Thomas B.C."/>
            <person name="Morowitz M.J."/>
            <person name="Banfield J.F."/>
        </authorList>
    </citation>
    <scope>NUCLEOTIDE SEQUENCE [LARGE SCALE GENOMIC DNA]</scope>
    <source>
        <strain evidence="2">S2_003_000_R2_14</strain>
    </source>
</reference>
<accession>A0A2W5SU33</accession>
<name>A0A2W5SU33_9BACT</name>
<gene>
    <name evidence="2" type="ORF">DI536_30315</name>
</gene>
<sequence length="348" mass="39591">MPQRWLFSPATDLAAFAGTALLSFAFATLAPSLGIPTDTPPWVWLLFVVFIDVAHVWATLFRTYLDGEELQRRPLLYAGAPLFAFAAGVILHAISDALFWRALAYVAAWHFIRQQVGWMVLYGRRAKSSEREITFDRLAILAATLGPVVWWHANLPRTFWWFRENDFISGLPASVGTIALIIHALVLISWLAHAVLTRTFHPGKTLLLFATWLAWFGGIVLATSDLTFTVMNVALHGVPYFILLRRYQRSRVEESGYGRLNKLLRYGLPVFLLLLLTLAFLEELVWDQLVWHEHPMFFGAGGFDLPATLMTLIVPLLSLPQTTHYVLDGFIWKTRNDPHLTARLGWHR</sequence>